<sequence length="503" mass="56077">MAPAQLLLETDSAIQTAGNNFGNLDRKNLKFSSDFSDAAYQRLDMLNDQAKPLKGIDDLAVDVTGSKRCGDGRVSAKDDPDATECSSSFADTTSGDENYSGLSDAEVESQYYGSYDGLGSFFPVRKKKSTSHWRNFIRPLMWRCKWTELKIKEFESQASMYNRKVAAYDQKKLTAFDESRVEEFGSRSLRYTSQSHRKKPQSRRKRKKVEYSTDTAAYMANHNLFSYRENKKSDQDGTSTGDDLGNPVCTVQNSTGNDEFPLHDDWSIPEENINFEEQILRKIELMHSRVHKLKAQLDSVMTKYAGKFSSSESLTRLVPYDAQTSSVRSPTLSACNGDTVSVGGLYASFPQMSEYELGDFVLPDAAVSNYGDDILIPDIIESTVGLLSSADVTEHHQSQVGDSCEKIVDNILIHNEEVEMEIQALKQSHNQDAEISEDETTTNPSLPSEDQVPKTTTMSQGQSSLKQCLASDIKFPKSKRKRGERKAGSGSWSRQVAGEPDSQ</sequence>
<organism evidence="1 2">
    <name type="scientific">Catharanthus roseus</name>
    <name type="common">Madagascar periwinkle</name>
    <name type="synonym">Vinca rosea</name>
    <dbReference type="NCBI Taxonomy" id="4058"/>
    <lineage>
        <taxon>Eukaryota</taxon>
        <taxon>Viridiplantae</taxon>
        <taxon>Streptophyta</taxon>
        <taxon>Embryophyta</taxon>
        <taxon>Tracheophyta</taxon>
        <taxon>Spermatophyta</taxon>
        <taxon>Magnoliopsida</taxon>
        <taxon>eudicotyledons</taxon>
        <taxon>Gunneridae</taxon>
        <taxon>Pentapetalae</taxon>
        <taxon>asterids</taxon>
        <taxon>lamiids</taxon>
        <taxon>Gentianales</taxon>
        <taxon>Apocynaceae</taxon>
        <taxon>Rauvolfioideae</taxon>
        <taxon>Vinceae</taxon>
        <taxon>Catharanthinae</taxon>
        <taxon>Catharanthus</taxon>
    </lineage>
</organism>
<dbReference type="EMBL" id="CM044704">
    <property type="protein sequence ID" value="KAI5670016.1"/>
    <property type="molecule type" value="Genomic_DNA"/>
</dbReference>
<proteinExistence type="predicted"/>
<comment type="caution">
    <text evidence="1">The sequence shown here is derived from an EMBL/GenBank/DDBJ whole genome shotgun (WGS) entry which is preliminary data.</text>
</comment>
<evidence type="ECO:0000313" key="1">
    <source>
        <dbReference type="EMBL" id="KAI5670016.1"/>
    </source>
</evidence>
<dbReference type="Proteomes" id="UP001060085">
    <property type="component" value="Linkage Group LG04"/>
</dbReference>
<accession>A0ACC0BBK1</accession>
<reference evidence="2" key="1">
    <citation type="journal article" date="2023" name="Nat. Plants">
        <title>Single-cell RNA sequencing provides a high-resolution roadmap for understanding the multicellular compartmentation of specialized metabolism.</title>
        <authorList>
            <person name="Sun S."/>
            <person name="Shen X."/>
            <person name="Li Y."/>
            <person name="Li Y."/>
            <person name="Wang S."/>
            <person name="Li R."/>
            <person name="Zhang H."/>
            <person name="Shen G."/>
            <person name="Guo B."/>
            <person name="Wei J."/>
            <person name="Xu J."/>
            <person name="St-Pierre B."/>
            <person name="Chen S."/>
            <person name="Sun C."/>
        </authorList>
    </citation>
    <scope>NUCLEOTIDE SEQUENCE [LARGE SCALE GENOMIC DNA]</scope>
</reference>
<protein>
    <submittedName>
        <fullName evidence="1">Uncharacterized protein</fullName>
    </submittedName>
</protein>
<evidence type="ECO:0000313" key="2">
    <source>
        <dbReference type="Proteomes" id="UP001060085"/>
    </source>
</evidence>
<gene>
    <name evidence="1" type="ORF">M9H77_19869</name>
</gene>
<name>A0ACC0BBK1_CATRO</name>
<keyword evidence="2" id="KW-1185">Reference proteome</keyword>